<dbReference type="AlphaFoldDB" id="A0A232EHT0"/>
<dbReference type="EMBL" id="NNAY01004435">
    <property type="protein sequence ID" value="OXU17903.1"/>
    <property type="molecule type" value="Genomic_DNA"/>
</dbReference>
<feature type="chain" id="PRO_5012285606" evidence="1">
    <location>
        <begin position="23"/>
        <end position="147"/>
    </location>
</feature>
<proteinExistence type="predicted"/>
<evidence type="ECO:0000313" key="2">
    <source>
        <dbReference type="EMBL" id="OXU17903.1"/>
    </source>
</evidence>
<feature type="signal peptide" evidence="1">
    <location>
        <begin position="1"/>
        <end position="22"/>
    </location>
</feature>
<keyword evidence="1" id="KW-0732">Signal</keyword>
<keyword evidence="3" id="KW-1185">Reference proteome</keyword>
<protein>
    <submittedName>
        <fullName evidence="2">Uncharacterized protein</fullName>
    </submittedName>
</protein>
<accession>A0A232EHT0</accession>
<gene>
    <name evidence="2" type="ORF">TSAR_000233</name>
</gene>
<feature type="non-terminal residue" evidence="2">
    <location>
        <position position="1"/>
    </location>
</feature>
<dbReference type="Proteomes" id="UP000215335">
    <property type="component" value="Unassembled WGS sequence"/>
</dbReference>
<evidence type="ECO:0000313" key="3">
    <source>
        <dbReference type="Proteomes" id="UP000215335"/>
    </source>
</evidence>
<organism evidence="2 3">
    <name type="scientific">Trichomalopsis sarcophagae</name>
    <dbReference type="NCBI Taxonomy" id="543379"/>
    <lineage>
        <taxon>Eukaryota</taxon>
        <taxon>Metazoa</taxon>
        <taxon>Ecdysozoa</taxon>
        <taxon>Arthropoda</taxon>
        <taxon>Hexapoda</taxon>
        <taxon>Insecta</taxon>
        <taxon>Pterygota</taxon>
        <taxon>Neoptera</taxon>
        <taxon>Endopterygota</taxon>
        <taxon>Hymenoptera</taxon>
        <taxon>Apocrita</taxon>
        <taxon>Proctotrupomorpha</taxon>
        <taxon>Chalcidoidea</taxon>
        <taxon>Pteromalidae</taxon>
        <taxon>Pteromalinae</taxon>
        <taxon>Trichomalopsis</taxon>
    </lineage>
</organism>
<reference evidence="2 3" key="1">
    <citation type="journal article" date="2017" name="Curr. Biol.">
        <title>The Evolution of Venom by Co-option of Single-Copy Genes.</title>
        <authorList>
            <person name="Martinson E.O."/>
            <person name="Mrinalini"/>
            <person name="Kelkar Y.D."/>
            <person name="Chang C.H."/>
            <person name="Werren J.H."/>
        </authorList>
    </citation>
    <scope>NUCLEOTIDE SEQUENCE [LARGE SCALE GENOMIC DNA]</scope>
    <source>
        <strain evidence="2 3">Alberta</strain>
        <tissue evidence="2">Whole body</tissue>
    </source>
</reference>
<sequence>LFSRSFIHTVIHFLFVPLWIRCMPLNNGYFSTKVKGLENSVIKHFFDIGTWFCMVLNMYNKNKKVAGVCLNICFFSVSPTRNSTLRYHPSAAIYIKSIVYNFIAQTAKIRKSRLFVTKVVLICTARLSLERSECGKHGAKTDYFSHR</sequence>
<evidence type="ECO:0000256" key="1">
    <source>
        <dbReference type="SAM" id="SignalP"/>
    </source>
</evidence>
<name>A0A232EHT0_9HYME</name>
<comment type="caution">
    <text evidence="2">The sequence shown here is derived from an EMBL/GenBank/DDBJ whole genome shotgun (WGS) entry which is preliminary data.</text>
</comment>